<proteinExistence type="predicted"/>
<gene>
    <name evidence="1" type="ORF">EVG15_03165</name>
</gene>
<dbReference type="Proteomes" id="UP000319296">
    <property type="component" value="Unassembled WGS sequence"/>
</dbReference>
<accession>A0A519BPH7</accession>
<reference evidence="1 2" key="1">
    <citation type="journal article" date="2019" name="ISME J.">
        <title>Insights into ecological role of a new deltaproteobacterial order Candidatus Acidulodesulfobacterales by metagenomics and metatranscriptomics.</title>
        <authorList>
            <person name="Tan S."/>
            <person name="Liu J."/>
            <person name="Fang Y."/>
            <person name="Hedlund B.P."/>
            <person name="Lian Z.H."/>
            <person name="Huang L.Y."/>
            <person name="Li J.T."/>
            <person name="Huang L.N."/>
            <person name="Li W.J."/>
            <person name="Jiang H.C."/>
            <person name="Dong H.L."/>
            <person name="Shu W.S."/>
        </authorList>
    </citation>
    <scope>NUCLEOTIDE SEQUENCE [LARGE SCALE GENOMIC DNA]</scope>
    <source>
        <strain evidence="1">AP1</strain>
    </source>
</reference>
<dbReference type="EMBL" id="SGBB01000003">
    <property type="protein sequence ID" value="RZD19119.1"/>
    <property type="molecule type" value="Genomic_DNA"/>
</dbReference>
<sequence>MKMQNNIVMPDIQETKKEILEDIIKNLGITKAGIYLRETAYQKVDYLEIKDELFKNKNVDEIYNEIQRIKSI</sequence>
<evidence type="ECO:0000313" key="1">
    <source>
        <dbReference type="EMBL" id="RZD19119.1"/>
    </source>
</evidence>
<protein>
    <submittedName>
        <fullName evidence="1">Uncharacterized protein</fullName>
    </submittedName>
</protein>
<organism evidence="1 2">
    <name type="scientific">Candidatus Acididesulfobacter diazotrophicus</name>
    <dbReference type="NCBI Taxonomy" id="2597226"/>
    <lineage>
        <taxon>Bacteria</taxon>
        <taxon>Deltaproteobacteria</taxon>
        <taxon>Candidatus Acidulodesulfobacterales</taxon>
        <taxon>Candidatus Acididesulfobacter</taxon>
    </lineage>
</organism>
<evidence type="ECO:0000313" key="2">
    <source>
        <dbReference type="Proteomes" id="UP000319296"/>
    </source>
</evidence>
<comment type="caution">
    <text evidence="1">The sequence shown here is derived from an EMBL/GenBank/DDBJ whole genome shotgun (WGS) entry which is preliminary data.</text>
</comment>
<dbReference type="AlphaFoldDB" id="A0A519BPH7"/>
<name>A0A519BPH7_9DELT</name>